<comment type="function">
    <text evidence="11">Plays a major role in protein secretion by helping the post-translocational extracellular folding of several secreted proteins.</text>
</comment>
<feature type="compositionally biased region" description="Basic and acidic residues" evidence="12">
    <location>
        <begin position="318"/>
        <end position="330"/>
    </location>
</feature>
<evidence type="ECO:0000256" key="13">
    <source>
        <dbReference type="SAM" id="SignalP"/>
    </source>
</evidence>
<dbReference type="RefSeq" id="WP_131748666.1">
    <property type="nucleotide sequence ID" value="NZ_CAACYI010000001.1"/>
</dbReference>
<organism evidence="15 16">
    <name type="scientific">Urinicoccus massiliensis</name>
    <dbReference type="NCBI Taxonomy" id="1723382"/>
    <lineage>
        <taxon>Bacteria</taxon>
        <taxon>Bacillati</taxon>
        <taxon>Bacillota</taxon>
        <taxon>Tissierellia</taxon>
        <taxon>Tissierellales</taxon>
        <taxon>Peptoniphilaceae</taxon>
        <taxon>Urinicoccus</taxon>
    </lineage>
</organism>
<evidence type="ECO:0000256" key="2">
    <source>
        <dbReference type="ARBA" id="ARBA00004193"/>
    </source>
</evidence>
<sequence>MKHKAAKLVTGALLLSLLVTGCGKKPAGVAATVGGQDIPMEAYQTEYWMQRNYIVQQYGDKYLEENVVQGQDKTVDTALKEMVLKNLEQLEMIRQEAKDAGIEIKDEDVNKVLDNMKKQYGGEEAFQKALKAEGMTEDYLKKNIRNSLLMEKYSAHLQDTIKVSDDEVKKYYDKHKDELAQVDASHILVKSEDLAKKIKKELDNGAKFEDLAKKYSTDTSNKDNGGALGYFGKGQMVKEFDEKVFSMKKGEISDPVKTEFGYHIIKVNDIKDSLESMKDSLAQKVKSEKVQENMKKIEGKKKVKEYVDFKDDVELPKGMKKVTKDDKAKDQGQNQTTKKEDKKEDQ</sequence>
<evidence type="ECO:0000256" key="12">
    <source>
        <dbReference type="SAM" id="MobiDB-lite"/>
    </source>
</evidence>
<evidence type="ECO:0000256" key="11">
    <source>
        <dbReference type="HAMAP-Rule" id="MF_01145"/>
    </source>
</evidence>
<accession>A0A8H2QSR3</accession>
<dbReference type="GO" id="GO:0003755">
    <property type="term" value="F:peptidyl-prolyl cis-trans isomerase activity"/>
    <property type="evidence" value="ECO:0007669"/>
    <property type="project" value="UniProtKB-UniRule"/>
</dbReference>
<dbReference type="InterPro" id="IPR023059">
    <property type="entry name" value="Foldase_PrsA"/>
</dbReference>
<dbReference type="PROSITE" id="PS51257">
    <property type="entry name" value="PROKAR_LIPOPROTEIN"/>
    <property type="match status" value="1"/>
</dbReference>
<evidence type="ECO:0000256" key="1">
    <source>
        <dbReference type="ARBA" id="ARBA00000971"/>
    </source>
</evidence>
<dbReference type="PROSITE" id="PS01096">
    <property type="entry name" value="PPIC_PPIASE_1"/>
    <property type="match status" value="1"/>
</dbReference>
<dbReference type="Pfam" id="PF13624">
    <property type="entry name" value="SurA_N_3"/>
    <property type="match status" value="1"/>
</dbReference>
<dbReference type="Proteomes" id="UP000377798">
    <property type="component" value="Unassembled WGS sequence"/>
</dbReference>
<gene>
    <name evidence="15" type="primary">prsA1</name>
    <name evidence="11" type="synonym">prsA</name>
    <name evidence="15" type="ORF">NCTC13150_00667</name>
</gene>
<evidence type="ECO:0000256" key="4">
    <source>
        <dbReference type="ARBA" id="ARBA00022475"/>
    </source>
</evidence>
<evidence type="ECO:0000313" key="16">
    <source>
        <dbReference type="Proteomes" id="UP000377798"/>
    </source>
</evidence>
<dbReference type="InterPro" id="IPR046357">
    <property type="entry name" value="PPIase_dom_sf"/>
</dbReference>
<dbReference type="PROSITE" id="PS50198">
    <property type="entry name" value="PPIC_PPIASE_2"/>
    <property type="match status" value="1"/>
</dbReference>
<evidence type="ECO:0000256" key="10">
    <source>
        <dbReference type="ARBA" id="ARBA00023288"/>
    </source>
</evidence>
<dbReference type="AlphaFoldDB" id="A0A8H2QSR3"/>
<evidence type="ECO:0000256" key="3">
    <source>
        <dbReference type="ARBA" id="ARBA00006071"/>
    </source>
</evidence>
<feature type="domain" description="PpiC" evidence="14">
    <location>
        <begin position="179"/>
        <end position="269"/>
    </location>
</feature>
<feature type="compositionally biased region" description="Basic and acidic residues" evidence="12">
    <location>
        <begin position="337"/>
        <end position="346"/>
    </location>
</feature>
<evidence type="ECO:0000256" key="9">
    <source>
        <dbReference type="ARBA" id="ARBA00023235"/>
    </source>
</evidence>
<feature type="signal peptide" evidence="13">
    <location>
        <begin position="1"/>
        <end position="21"/>
    </location>
</feature>
<comment type="caution">
    <text evidence="15">The sequence shown here is derived from an EMBL/GenBank/DDBJ whole genome shotgun (WGS) entry which is preliminary data.</text>
</comment>
<dbReference type="PANTHER" id="PTHR47245">
    <property type="entry name" value="PEPTIDYLPROLYL ISOMERASE"/>
    <property type="match status" value="1"/>
</dbReference>
<dbReference type="Gene3D" id="1.10.4030.10">
    <property type="entry name" value="Porin chaperone SurA, peptide-binding domain"/>
    <property type="match status" value="1"/>
</dbReference>
<keyword evidence="6 11" id="KW-0697">Rotamase</keyword>
<feature type="chain" id="PRO_5039358263" description="Foldase protein PrsA" evidence="13">
    <location>
        <begin position="22"/>
        <end position="346"/>
    </location>
</feature>
<keyword evidence="7 11" id="KW-0472">Membrane</keyword>
<proteinExistence type="inferred from homology"/>
<evidence type="ECO:0000256" key="8">
    <source>
        <dbReference type="ARBA" id="ARBA00023139"/>
    </source>
</evidence>
<comment type="similarity">
    <text evidence="3 11">Belongs to the PrsA family.</text>
</comment>
<evidence type="ECO:0000256" key="6">
    <source>
        <dbReference type="ARBA" id="ARBA00023110"/>
    </source>
</evidence>
<comment type="subcellular location">
    <subcellularLocation>
        <location evidence="2 11">Cell membrane</location>
        <topology evidence="2 11">Lipid-anchor</topology>
    </subcellularLocation>
</comment>
<evidence type="ECO:0000313" key="15">
    <source>
        <dbReference type="EMBL" id="VFB16150.1"/>
    </source>
</evidence>
<dbReference type="EC" id="5.2.1.8" evidence="11"/>
<dbReference type="GO" id="GO:0006457">
    <property type="term" value="P:protein folding"/>
    <property type="evidence" value="ECO:0007669"/>
    <property type="project" value="UniProtKB-UniRule"/>
</dbReference>
<protein>
    <recommendedName>
        <fullName evidence="11">Foldase protein PrsA</fullName>
        <ecNumber evidence="11">5.2.1.8</ecNumber>
    </recommendedName>
</protein>
<evidence type="ECO:0000256" key="5">
    <source>
        <dbReference type="ARBA" id="ARBA00022729"/>
    </source>
</evidence>
<feature type="region of interest" description="Disordered" evidence="12">
    <location>
        <begin position="318"/>
        <end position="346"/>
    </location>
</feature>
<dbReference type="InterPro" id="IPR050245">
    <property type="entry name" value="PrsA_foldase"/>
</dbReference>
<comment type="catalytic activity">
    <reaction evidence="1 11">
        <text>[protein]-peptidylproline (omega=180) = [protein]-peptidylproline (omega=0)</text>
        <dbReference type="Rhea" id="RHEA:16237"/>
        <dbReference type="Rhea" id="RHEA-COMP:10747"/>
        <dbReference type="Rhea" id="RHEA-COMP:10748"/>
        <dbReference type="ChEBI" id="CHEBI:83833"/>
        <dbReference type="ChEBI" id="CHEBI:83834"/>
        <dbReference type="EC" id="5.2.1.8"/>
    </reaction>
</comment>
<evidence type="ECO:0000256" key="7">
    <source>
        <dbReference type="ARBA" id="ARBA00023136"/>
    </source>
</evidence>
<reference evidence="15 16" key="1">
    <citation type="submission" date="2019-02" db="EMBL/GenBank/DDBJ databases">
        <authorList>
            <consortium name="Pathogen Informatics"/>
        </authorList>
    </citation>
    <scope>NUCLEOTIDE SEQUENCE [LARGE SCALE GENOMIC DNA]</scope>
    <source>
        <strain evidence="15 16">3012STDY7089603</strain>
    </source>
</reference>
<dbReference type="EMBL" id="CAACYI010000001">
    <property type="protein sequence ID" value="VFB16150.1"/>
    <property type="molecule type" value="Genomic_DNA"/>
</dbReference>
<keyword evidence="5 11" id="KW-0732">Signal</keyword>
<dbReference type="SUPFAM" id="SSF109998">
    <property type="entry name" value="Triger factor/SurA peptide-binding domain-like"/>
    <property type="match status" value="1"/>
</dbReference>
<name>A0A8H2QSR3_9FIRM</name>
<dbReference type="PANTHER" id="PTHR47245:SF1">
    <property type="entry name" value="FOLDASE PROTEIN PRSA"/>
    <property type="match status" value="1"/>
</dbReference>
<keyword evidence="4 11" id="KW-1003">Cell membrane</keyword>
<dbReference type="InterPro" id="IPR023058">
    <property type="entry name" value="PPIase_PpiC_CS"/>
</dbReference>
<dbReference type="HAMAP" id="MF_01145">
    <property type="entry name" value="Foldase_PrsA"/>
    <property type="match status" value="1"/>
</dbReference>
<dbReference type="SUPFAM" id="SSF54534">
    <property type="entry name" value="FKBP-like"/>
    <property type="match status" value="1"/>
</dbReference>
<dbReference type="Pfam" id="PF13616">
    <property type="entry name" value="Rotamase_3"/>
    <property type="match status" value="1"/>
</dbReference>
<dbReference type="InterPro" id="IPR000297">
    <property type="entry name" value="PPIase_PpiC"/>
</dbReference>
<evidence type="ECO:0000259" key="14">
    <source>
        <dbReference type="PROSITE" id="PS50198"/>
    </source>
</evidence>
<keyword evidence="16" id="KW-1185">Reference proteome</keyword>
<keyword evidence="10 11" id="KW-0449">Lipoprotein</keyword>
<dbReference type="Gene3D" id="3.10.50.40">
    <property type="match status" value="1"/>
</dbReference>
<keyword evidence="9 11" id="KW-0413">Isomerase</keyword>
<keyword evidence="8 11" id="KW-0564">Palmitate</keyword>
<dbReference type="GO" id="GO:0005886">
    <property type="term" value="C:plasma membrane"/>
    <property type="evidence" value="ECO:0007669"/>
    <property type="project" value="UniProtKB-SubCell"/>
</dbReference>
<dbReference type="InterPro" id="IPR027304">
    <property type="entry name" value="Trigger_fact/SurA_dom_sf"/>
</dbReference>